<evidence type="ECO:0000313" key="2">
    <source>
        <dbReference type="Proteomes" id="UP000007304"/>
    </source>
</evidence>
<dbReference type="GeneID" id="20313444"/>
<proteinExistence type="predicted"/>
<name>H6CAR4_EXODN</name>
<protein>
    <submittedName>
        <fullName evidence="1">Uncharacterized protein</fullName>
    </submittedName>
</protein>
<dbReference type="VEuPathDB" id="FungiDB:HMPREF1120_08805"/>
<dbReference type="EMBL" id="JH226137">
    <property type="protein sequence ID" value="EHY60861.1"/>
    <property type="molecule type" value="Genomic_DNA"/>
</dbReference>
<gene>
    <name evidence="1" type="ORF">HMPREF1120_08805</name>
</gene>
<reference evidence="1" key="1">
    <citation type="submission" date="2011-07" db="EMBL/GenBank/DDBJ databases">
        <title>The Genome Sequence of Exophiala (Wangiella) dermatitidis NIH/UT8656.</title>
        <authorList>
            <consortium name="The Broad Institute Genome Sequencing Platform"/>
            <person name="Cuomo C."/>
            <person name="Wang Z."/>
            <person name="Hunicke-Smith S."/>
            <person name="Szanislo P.J."/>
            <person name="Earl A."/>
            <person name="Young S.K."/>
            <person name="Zeng Q."/>
            <person name="Gargeya S."/>
            <person name="Fitzgerald M."/>
            <person name="Haas B."/>
            <person name="Abouelleil A."/>
            <person name="Alvarado L."/>
            <person name="Arachchi H.M."/>
            <person name="Berlin A."/>
            <person name="Brown A."/>
            <person name="Chapman S.B."/>
            <person name="Chen Z."/>
            <person name="Dunbar C."/>
            <person name="Freedman E."/>
            <person name="Gearin G."/>
            <person name="Gellesch M."/>
            <person name="Goldberg J."/>
            <person name="Griggs A."/>
            <person name="Gujja S."/>
            <person name="Heiman D."/>
            <person name="Howarth C."/>
            <person name="Larson L."/>
            <person name="Lui A."/>
            <person name="MacDonald P.J.P."/>
            <person name="Montmayeur A."/>
            <person name="Murphy C."/>
            <person name="Neiman D."/>
            <person name="Pearson M."/>
            <person name="Priest M."/>
            <person name="Roberts A."/>
            <person name="Saif S."/>
            <person name="Shea T."/>
            <person name="Shenoy N."/>
            <person name="Sisk P."/>
            <person name="Stolte C."/>
            <person name="Sykes S."/>
            <person name="Wortman J."/>
            <person name="Nusbaum C."/>
            <person name="Birren B."/>
        </authorList>
    </citation>
    <scope>NUCLEOTIDE SEQUENCE</scope>
    <source>
        <strain evidence="1">NIH/UT8656</strain>
    </source>
</reference>
<accession>H6CAR4</accession>
<dbReference type="HOGENOM" id="CLU_2210042_0_0_1"/>
<keyword evidence="2" id="KW-1185">Reference proteome</keyword>
<evidence type="ECO:0000313" key="1">
    <source>
        <dbReference type="EMBL" id="EHY60861.1"/>
    </source>
</evidence>
<dbReference type="InParanoid" id="H6CAR4"/>
<dbReference type="RefSeq" id="XP_009161322.1">
    <property type="nucleotide sequence ID" value="XM_009163074.1"/>
</dbReference>
<dbReference type="AlphaFoldDB" id="H6CAR4"/>
<organism evidence="1 2">
    <name type="scientific">Exophiala dermatitidis (strain ATCC 34100 / CBS 525.76 / NIH/UT8656)</name>
    <name type="common">Black yeast</name>
    <name type="synonym">Wangiella dermatitidis</name>
    <dbReference type="NCBI Taxonomy" id="858893"/>
    <lineage>
        <taxon>Eukaryota</taxon>
        <taxon>Fungi</taxon>
        <taxon>Dikarya</taxon>
        <taxon>Ascomycota</taxon>
        <taxon>Pezizomycotina</taxon>
        <taxon>Eurotiomycetes</taxon>
        <taxon>Chaetothyriomycetidae</taxon>
        <taxon>Chaetothyriales</taxon>
        <taxon>Herpotrichiellaceae</taxon>
        <taxon>Exophiala</taxon>
    </lineage>
</organism>
<sequence length="107" mass="12301">MTIPQDRVLRDIVTGKVYCAIRVGFLDQEFMETLRSEGDADLLSYISKENLEQYEAILATIQHPGYCDVCQATLVLKQWVSKRKNHITRYLRRVSQRTAHAAIMTVA</sequence>
<dbReference type="Proteomes" id="UP000007304">
    <property type="component" value="Unassembled WGS sequence"/>
</dbReference>